<dbReference type="CDD" id="cd05233">
    <property type="entry name" value="SDR_c"/>
    <property type="match status" value="1"/>
</dbReference>
<dbReference type="AlphaFoldDB" id="A0A0B7FX71"/>
<proteinExistence type="inferred from homology"/>
<sequence>MSTLADVSRKSAPVAVITGAGQGIGRAIAHKLASEGYSLALGDIASNQKRLEEVAAECTEVYKRTTTDGVGPIVYFGPCDVTSEPQVQALVQAAVEKLGGIDLASSQHFVLIHDQF</sequence>
<dbReference type="PANTHER" id="PTHR42760">
    <property type="entry name" value="SHORT-CHAIN DEHYDROGENASES/REDUCTASES FAMILY MEMBER"/>
    <property type="match status" value="1"/>
</dbReference>
<dbReference type="Pfam" id="PF00106">
    <property type="entry name" value="adh_short"/>
    <property type="match status" value="1"/>
</dbReference>
<evidence type="ECO:0000313" key="2">
    <source>
        <dbReference type="EMBL" id="CEL60782.1"/>
    </source>
</evidence>
<dbReference type="Proteomes" id="UP000059188">
    <property type="component" value="Unassembled WGS sequence"/>
</dbReference>
<evidence type="ECO:0000313" key="3">
    <source>
        <dbReference type="Proteomes" id="UP000059188"/>
    </source>
</evidence>
<dbReference type="STRING" id="1108050.A0A0B7FX71"/>
<comment type="similarity">
    <text evidence="1">Belongs to the short-chain dehydrogenases/reductases (SDR) family.</text>
</comment>
<organism evidence="2 3">
    <name type="scientific">Thanatephorus cucumeris (strain AG1-IB / isolate 7/3/14)</name>
    <name type="common">Lettuce bottom rot fungus</name>
    <name type="synonym">Rhizoctonia solani</name>
    <dbReference type="NCBI Taxonomy" id="1108050"/>
    <lineage>
        <taxon>Eukaryota</taxon>
        <taxon>Fungi</taxon>
        <taxon>Dikarya</taxon>
        <taxon>Basidiomycota</taxon>
        <taxon>Agaricomycotina</taxon>
        <taxon>Agaricomycetes</taxon>
        <taxon>Cantharellales</taxon>
        <taxon>Ceratobasidiaceae</taxon>
        <taxon>Rhizoctonia</taxon>
        <taxon>Rhizoctonia solani AG-1</taxon>
    </lineage>
</organism>
<dbReference type="OrthoDB" id="498125at2759"/>
<dbReference type="InterPro" id="IPR002347">
    <property type="entry name" value="SDR_fam"/>
</dbReference>
<gene>
    <name evidence="2" type="ORF">RSOLAG1IB_04021</name>
</gene>
<evidence type="ECO:0008006" key="4">
    <source>
        <dbReference type="Google" id="ProtNLM"/>
    </source>
</evidence>
<dbReference type="InterPro" id="IPR036291">
    <property type="entry name" value="NAD(P)-bd_dom_sf"/>
</dbReference>
<dbReference type="SUPFAM" id="SSF51735">
    <property type="entry name" value="NAD(P)-binding Rossmann-fold domains"/>
    <property type="match status" value="1"/>
</dbReference>
<evidence type="ECO:0000256" key="1">
    <source>
        <dbReference type="ARBA" id="ARBA00006484"/>
    </source>
</evidence>
<dbReference type="GO" id="GO:0016616">
    <property type="term" value="F:oxidoreductase activity, acting on the CH-OH group of donors, NAD or NADP as acceptor"/>
    <property type="evidence" value="ECO:0007669"/>
    <property type="project" value="TreeGrafter"/>
</dbReference>
<dbReference type="PANTHER" id="PTHR42760:SF40">
    <property type="entry name" value="3-OXOACYL-[ACYL-CARRIER-PROTEIN] REDUCTASE, CHLOROPLASTIC"/>
    <property type="match status" value="1"/>
</dbReference>
<reference evidence="2 3" key="1">
    <citation type="submission" date="2014-11" db="EMBL/GenBank/DDBJ databases">
        <authorList>
            <person name="Wibberg Daniel"/>
        </authorList>
    </citation>
    <scope>NUCLEOTIDE SEQUENCE [LARGE SCALE GENOMIC DNA]</scope>
    <source>
        <strain evidence="2">Rhizoctonia solani AG1-IB 7/3/14</strain>
    </source>
</reference>
<dbReference type="Gene3D" id="3.40.50.720">
    <property type="entry name" value="NAD(P)-binding Rossmann-like Domain"/>
    <property type="match status" value="1"/>
</dbReference>
<accession>A0A0B7FX71</accession>
<name>A0A0B7FX71_THACB</name>
<dbReference type="GO" id="GO:0030497">
    <property type="term" value="P:fatty acid elongation"/>
    <property type="evidence" value="ECO:0007669"/>
    <property type="project" value="TreeGrafter"/>
</dbReference>
<keyword evidence="3" id="KW-1185">Reference proteome</keyword>
<dbReference type="EMBL" id="LN679104">
    <property type="protein sequence ID" value="CEL60782.1"/>
    <property type="molecule type" value="Genomic_DNA"/>
</dbReference>
<protein>
    <recommendedName>
        <fullName evidence="4">NAD(P)-binding protein</fullName>
    </recommendedName>
</protein>